<reference evidence="1" key="1">
    <citation type="journal article" date="2016" name="Nat. Genet.">
        <title>A high-quality carrot genome assembly provides new insights into carotenoid accumulation and asterid genome evolution.</title>
        <authorList>
            <person name="Iorizzo M."/>
            <person name="Ellison S."/>
            <person name="Senalik D."/>
            <person name="Zeng P."/>
            <person name="Satapoomin P."/>
            <person name="Huang J."/>
            <person name="Bowman M."/>
            <person name="Iovene M."/>
            <person name="Sanseverino W."/>
            <person name="Cavagnaro P."/>
            <person name="Yildiz M."/>
            <person name="Macko-Podgorni A."/>
            <person name="Moranska E."/>
            <person name="Grzebelus E."/>
            <person name="Grzebelus D."/>
            <person name="Ashrafi H."/>
            <person name="Zheng Z."/>
            <person name="Cheng S."/>
            <person name="Spooner D."/>
            <person name="Van Deynze A."/>
            <person name="Simon P."/>
        </authorList>
    </citation>
    <scope>NUCLEOTIDE SEQUENCE</scope>
    <source>
        <tissue evidence="1">Leaf</tissue>
    </source>
</reference>
<protein>
    <submittedName>
        <fullName evidence="1">Uncharacterized protein</fullName>
    </submittedName>
</protein>
<evidence type="ECO:0000313" key="2">
    <source>
        <dbReference type="Proteomes" id="UP000077755"/>
    </source>
</evidence>
<dbReference type="Gramene" id="KZN02498">
    <property type="protein sequence ID" value="KZN02498"/>
    <property type="gene ID" value="DCAR_011252"/>
</dbReference>
<reference evidence="1" key="2">
    <citation type="submission" date="2022-03" db="EMBL/GenBank/DDBJ databases">
        <title>Draft title - Genomic analysis of global carrot germplasm unveils the trajectory of domestication and the origin of high carotenoid orange carrot.</title>
        <authorList>
            <person name="Iorizzo M."/>
            <person name="Ellison S."/>
            <person name="Senalik D."/>
            <person name="Macko-Podgorni A."/>
            <person name="Grzebelus D."/>
            <person name="Bostan H."/>
            <person name="Rolling W."/>
            <person name="Curaba J."/>
            <person name="Simon P."/>
        </authorList>
    </citation>
    <scope>NUCLEOTIDE SEQUENCE</scope>
    <source>
        <tissue evidence="1">Leaf</tissue>
    </source>
</reference>
<dbReference type="EMBL" id="CP093345">
    <property type="protein sequence ID" value="WOG93435.1"/>
    <property type="molecule type" value="Genomic_DNA"/>
</dbReference>
<dbReference type="AlphaFoldDB" id="A0A166B8I5"/>
<evidence type="ECO:0000313" key="1">
    <source>
        <dbReference type="EMBL" id="WOG93435.1"/>
    </source>
</evidence>
<dbReference type="Proteomes" id="UP000077755">
    <property type="component" value="Chromosome 3"/>
</dbReference>
<sequence length="113" mass="12630">MAAEDEEIRAPISHSTPTALTQEAWEKSGLIPADFAYSEANATTMVRYSILDVVQNLRKFPSPQAIEFGLCLIANIASYKNLRDRVAGKEKFIEYVQKTLDSWHVGSITQAVR</sequence>
<organism evidence="1 2">
    <name type="scientific">Daucus carota subsp. sativus</name>
    <name type="common">Carrot</name>
    <dbReference type="NCBI Taxonomy" id="79200"/>
    <lineage>
        <taxon>Eukaryota</taxon>
        <taxon>Viridiplantae</taxon>
        <taxon>Streptophyta</taxon>
        <taxon>Embryophyta</taxon>
        <taxon>Tracheophyta</taxon>
        <taxon>Spermatophyta</taxon>
        <taxon>Magnoliopsida</taxon>
        <taxon>eudicotyledons</taxon>
        <taxon>Gunneridae</taxon>
        <taxon>Pentapetalae</taxon>
        <taxon>asterids</taxon>
        <taxon>campanulids</taxon>
        <taxon>Apiales</taxon>
        <taxon>Apiaceae</taxon>
        <taxon>Apioideae</taxon>
        <taxon>Scandiceae</taxon>
        <taxon>Daucinae</taxon>
        <taxon>Daucus</taxon>
        <taxon>Daucus sect. Daucus</taxon>
    </lineage>
</organism>
<name>A0A166B8I5_DAUCS</name>
<proteinExistence type="predicted"/>
<accession>A0A166B8I5</accession>
<keyword evidence="2" id="KW-1185">Reference proteome</keyword>
<gene>
    <name evidence="1" type="ORF">DCAR_0312719</name>
</gene>